<dbReference type="NCBIfam" id="TIGR00195">
    <property type="entry name" value="exoDNase_III"/>
    <property type="match status" value="1"/>
</dbReference>
<dbReference type="PROSITE" id="PS00727">
    <property type="entry name" value="AP_NUCLEASE_F1_2"/>
    <property type="match status" value="1"/>
</dbReference>
<feature type="binding site" evidence="12">
    <location>
        <position position="530"/>
    </location>
    <ligand>
        <name>Mg(2+)</name>
        <dbReference type="ChEBI" id="CHEBI:18420"/>
        <label>1</label>
    </ligand>
</feature>
<feature type="compositionally biased region" description="Basic and acidic residues" evidence="15">
    <location>
        <begin position="237"/>
        <end position="248"/>
    </location>
</feature>
<comment type="similarity">
    <text evidence="4 14">Belongs to the DNA repair enzymes AP/ExoA family.</text>
</comment>
<dbReference type="EC" id="3.1.-.-" evidence="14"/>
<feature type="region of interest" description="Disordered" evidence="15">
    <location>
        <begin position="29"/>
        <end position="266"/>
    </location>
</feature>
<feature type="compositionally biased region" description="Polar residues" evidence="15">
    <location>
        <begin position="29"/>
        <end position="40"/>
    </location>
</feature>
<evidence type="ECO:0000256" key="12">
    <source>
        <dbReference type="PIRSR" id="PIRSR604808-2"/>
    </source>
</evidence>
<dbReference type="GO" id="GO:0006281">
    <property type="term" value="P:DNA repair"/>
    <property type="evidence" value="ECO:0007669"/>
    <property type="project" value="UniProtKB-KW"/>
</dbReference>
<evidence type="ECO:0000313" key="17">
    <source>
        <dbReference type="EMBL" id="KAL1513997.1"/>
    </source>
</evidence>
<dbReference type="PANTHER" id="PTHR22748:SF6">
    <property type="entry name" value="DNA-(APURINIC OR APYRIMIDINIC SITE) ENDONUCLEASE"/>
    <property type="match status" value="1"/>
</dbReference>
<evidence type="ECO:0000256" key="10">
    <source>
        <dbReference type="ARBA" id="ARBA00023242"/>
    </source>
</evidence>
<feature type="active site" description="Proton acceptor" evidence="11">
    <location>
        <position position="531"/>
    </location>
</feature>
<dbReference type="NCBIfam" id="TIGR00633">
    <property type="entry name" value="xth"/>
    <property type="match status" value="1"/>
</dbReference>
<dbReference type="InterPro" id="IPR020847">
    <property type="entry name" value="AP_endonuclease_F1_BS"/>
</dbReference>
<evidence type="ECO:0000256" key="3">
    <source>
        <dbReference type="ARBA" id="ARBA00004123"/>
    </source>
</evidence>
<dbReference type="GO" id="GO:0005634">
    <property type="term" value="C:nucleus"/>
    <property type="evidence" value="ECO:0007669"/>
    <property type="project" value="UniProtKB-SubCell"/>
</dbReference>
<evidence type="ECO:0000256" key="6">
    <source>
        <dbReference type="ARBA" id="ARBA00022763"/>
    </source>
</evidence>
<comment type="cofactor">
    <cofactor evidence="2">
        <name>Mn(2+)</name>
        <dbReference type="ChEBI" id="CHEBI:29035"/>
    </cofactor>
</comment>
<feature type="compositionally biased region" description="Basic and acidic residues" evidence="15">
    <location>
        <begin position="210"/>
        <end position="227"/>
    </location>
</feature>
<evidence type="ECO:0000256" key="13">
    <source>
        <dbReference type="PIRSR" id="PIRSR604808-3"/>
    </source>
</evidence>
<keyword evidence="9 14" id="KW-0234">DNA repair</keyword>
<dbReference type="Pfam" id="PF03372">
    <property type="entry name" value="Exo_endo_phos"/>
    <property type="match status" value="1"/>
</dbReference>
<dbReference type="PANTHER" id="PTHR22748">
    <property type="entry name" value="AP ENDONUCLEASE"/>
    <property type="match status" value="1"/>
</dbReference>
<evidence type="ECO:0000256" key="4">
    <source>
        <dbReference type="ARBA" id="ARBA00007092"/>
    </source>
</evidence>
<feature type="site" description="Transition state stabilizer" evidence="13">
    <location>
        <position position="435"/>
    </location>
</feature>
<dbReference type="InterPro" id="IPR020848">
    <property type="entry name" value="AP_endonuclease_F1_CS"/>
</dbReference>
<feature type="binding site" evidence="12">
    <location>
        <position position="433"/>
    </location>
    <ligand>
        <name>Mg(2+)</name>
        <dbReference type="ChEBI" id="CHEBI:18420"/>
        <label>1</label>
    </ligand>
</feature>
<comment type="cofactor">
    <cofactor evidence="12 14">
        <name>Mg(2+)</name>
        <dbReference type="ChEBI" id="CHEBI:18420"/>
    </cofactor>
    <cofactor evidence="12 14">
        <name>Mn(2+)</name>
        <dbReference type="ChEBI" id="CHEBI:29035"/>
    </cofactor>
    <text evidence="12 14">Probably binds two magnesium or manganese ions per subunit.</text>
</comment>
<evidence type="ECO:0000256" key="2">
    <source>
        <dbReference type="ARBA" id="ARBA00001936"/>
    </source>
</evidence>
<evidence type="ECO:0000256" key="9">
    <source>
        <dbReference type="ARBA" id="ARBA00023204"/>
    </source>
</evidence>
<keyword evidence="5 12" id="KW-0479">Metal-binding</keyword>
<accession>A0ABD1FBX5</accession>
<dbReference type="PROSITE" id="PS00726">
    <property type="entry name" value="AP_NUCLEASE_F1_1"/>
    <property type="match status" value="1"/>
</dbReference>
<keyword evidence="18" id="KW-1185">Reference proteome</keyword>
<dbReference type="SUPFAM" id="SSF56219">
    <property type="entry name" value="DNase I-like"/>
    <property type="match status" value="1"/>
</dbReference>
<feature type="compositionally biased region" description="Basic and acidic residues" evidence="15">
    <location>
        <begin position="115"/>
        <end position="137"/>
    </location>
</feature>
<feature type="site" description="Important for catalytic activity" evidence="13">
    <location>
        <position position="505"/>
    </location>
</feature>
<reference evidence="17 18" key="1">
    <citation type="submission" date="2024-05" db="EMBL/GenBank/DDBJ databases">
        <title>Genetic variation in Jamaican populations of the coffee berry borer (Hypothenemus hampei).</title>
        <authorList>
            <person name="Errbii M."/>
            <person name="Myrie A."/>
        </authorList>
    </citation>
    <scope>NUCLEOTIDE SEQUENCE [LARGE SCALE GENOMIC DNA]</scope>
    <source>
        <strain evidence="17">JA-Hopewell-2020-01-JO</strain>
        <tissue evidence="17">Whole body</tissue>
    </source>
</reference>
<comment type="subcellular location">
    <subcellularLocation>
        <location evidence="3">Nucleus</location>
    </subcellularLocation>
</comment>
<dbReference type="Proteomes" id="UP001566132">
    <property type="component" value="Unassembled WGS sequence"/>
</dbReference>
<comment type="caution">
    <text evidence="17">The sequence shown here is derived from an EMBL/GenBank/DDBJ whole genome shotgun (WGS) entry which is preliminary data.</text>
</comment>
<evidence type="ECO:0000256" key="11">
    <source>
        <dbReference type="PIRSR" id="PIRSR604808-1"/>
    </source>
</evidence>
<evidence type="ECO:0000256" key="8">
    <source>
        <dbReference type="ARBA" id="ARBA00022842"/>
    </source>
</evidence>
<dbReference type="CDD" id="cd09087">
    <property type="entry name" value="Ape1-like_AP-endo"/>
    <property type="match status" value="1"/>
</dbReference>
<feature type="binding site" evidence="12">
    <location>
        <position position="435"/>
    </location>
    <ligand>
        <name>Mg(2+)</name>
        <dbReference type="ChEBI" id="CHEBI:18420"/>
        <label>1</label>
    </ligand>
</feature>
<keyword evidence="7" id="KW-0378">Hydrolase</keyword>
<feature type="site" description="Interaction with DNA substrate" evidence="13">
    <location>
        <position position="531"/>
    </location>
</feature>
<name>A0ABD1FBX5_HYPHA</name>
<protein>
    <recommendedName>
        <fullName evidence="14">DNA-(apurinic or apyrimidinic site) endonuclease</fullName>
        <ecNumber evidence="14">3.1.-.-</ecNumber>
    </recommendedName>
</protein>
<dbReference type="InterPro" id="IPR005135">
    <property type="entry name" value="Endo/exonuclease/phosphatase"/>
</dbReference>
<dbReference type="AlphaFoldDB" id="A0ABD1FBX5"/>
<feature type="binding site" evidence="12">
    <location>
        <position position="531"/>
    </location>
    <ligand>
        <name>Mg(2+)</name>
        <dbReference type="ChEBI" id="CHEBI:18420"/>
        <label>1</label>
    </ligand>
</feature>
<feature type="binding site" evidence="12">
    <location>
        <position position="321"/>
    </location>
    <ligand>
        <name>Mg(2+)</name>
        <dbReference type="ChEBI" id="CHEBI:18420"/>
        <label>1</label>
    </ligand>
</feature>
<dbReference type="EMBL" id="JBDJPC010000002">
    <property type="protein sequence ID" value="KAL1513997.1"/>
    <property type="molecule type" value="Genomic_DNA"/>
</dbReference>
<evidence type="ECO:0000259" key="16">
    <source>
        <dbReference type="Pfam" id="PF03372"/>
    </source>
</evidence>
<dbReference type="GO" id="GO:0008311">
    <property type="term" value="F:double-stranded DNA 3'-5' DNA exonuclease activity"/>
    <property type="evidence" value="ECO:0007669"/>
    <property type="project" value="UniProtKB-EC"/>
</dbReference>
<evidence type="ECO:0000256" key="14">
    <source>
        <dbReference type="RuleBase" id="RU362131"/>
    </source>
</evidence>
<comment type="catalytic activity">
    <reaction evidence="1">
        <text>Exonucleolytic cleavage in the 3'- to 5'-direction to yield nucleoside 5'-phosphates.</text>
        <dbReference type="EC" id="3.1.11.2"/>
    </reaction>
</comment>
<keyword evidence="10" id="KW-0539">Nucleus</keyword>
<dbReference type="FunFam" id="3.60.10.10:FF:000009">
    <property type="entry name" value="DNA-(apurinic or apyrimidinic site) lyase"/>
    <property type="match status" value="1"/>
</dbReference>
<dbReference type="GO" id="GO:0046872">
    <property type="term" value="F:metal ion binding"/>
    <property type="evidence" value="ECO:0007669"/>
    <property type="project" value="UniProtKB-KW"/>
</dbReference>
<dbReference type="InterPro" id="IPR004808">
    <property type="entry name" value="AP_endonuc_1"/>
</dbReference>
<evidence type="ECO:0000313" key="18">
    <source>
        <dbReference type="Proteomes" id="UP001566132"/>
    </source>
</evidence>
<keyword evidence="12" id="KW-0464">Manganese</keyword>
<evidence type="ECO:0000256" key="15">
    <source>
        <dbReference type="SAM" id="MobiDB-lite"/>
    </source>
</evidence>
<feature type="compositionally biased region" description="Basic and acidic residues" evidence="15">
    <location>
        <begin position="76"/>
        <end position="98"/>
    </location>
</feature>
<keyword evidence="6 14" id="KW-0227">DNA damage</keyword>
<evidence type="ECO:0000256" key="5">
    <source>
        <dbReference type="ARBA" id="ARBA00022723"/>
    </source>
</evidence>
<gene>
    <name evidence="17" type="ORF">ABEB36_003328</name>
</gene>
<dbReference type="PROSITE" id="PS51435">
    <property type="entry name" value="AP_NUCLEASE_F1_4"/>
    <property type="match status" value="1"/>
</dbReference>
<sequence length="540" mass="61667">MLRTLSVLTCIRNRIFIRRSTGINMPKTRATTKMADSTVPQGKKIKTDSDVIPDKLAQEKSKKNNKKATSNAKNNVKPEVEKIVETKRKRTKNTEKVSEIASLEPPKKIVRKKKEQIAEKDTSPEPTKKVVKKNKEPVDEDEISPEPTRKVVKKNKEPVDEDEISPEPTRKVVKKNKEPVDEDEISPEPTRKVVKKNKEPIDEETVSPEPTKKGGEKNKEPIGENKVKSGRGRTVKPKPENKREKAEKPQTSQKAPKKETLNKTATDWESIKFNSTTKNAKNQLHSLKITSWNVDGLRAWLKKDGLSIIKHDKPDIFCVQETKCSTEKLPDDLKNINGYHSYWCSSEKEGYAGVGVYSKIMPIDVSYGIGDEKQDEDGRCLTLEYENFFLVNVYVPNAGRGLVTLPKRLDWNSSFQSYIKELDKKKPVIVCGDMNVAHNEIDLTNPKSNKKNAGFTPEEREGMTQFLEEGFKDTFRQLYPNKKDTYTFWSYMSNARAKNVGWRLDYFIVSDRIMDNVCDNAVRDQVFGSDHCPITLFINI</sequence>
<feature type="active site" description="Proton donor/acceptor" evidence="11">
    <location>
        <position position="433"/>
    </location>
</feature>
<feature type="active site" evidence="11">
    <location>
        <position position="394"/>
    </location>
</feature>
<evidence type="ECO:0000256" key="1">
    <source>
        <dbReference type="ARBA" id="ARBA00000493"/>
    </source>
</evidence>
<dbReference type="InterPro" id="IPR036691">
    <property type="entry name" value="Endo/exonu/phosph_ase_sf"/>
</dbReference>
<evidence type="ECO:0000256" key="7">
    <source>
        <dbReference type="ARBA" id="ARBA00022801"/>
    </source>
</evidence>
<keyword evidence="8 12" id="KW-0460">Magnesium</keyword>
<feature type="binding site" evidence="12">
    <location>
        <position position="293"/>
    </location>
    <ligand>
        <name>Mg(2+)</name>
        <dbReference type="ChEBI" id="CHEBI:18420"/>
        <label>1</label>
    </ligand>
</feature>
<feature type="compositionally biased region" description="Basic and acidic residues" evidence="15">
    <location>
        <begin position="45"/>
        <end position="62"/>
    </location>
</feature>
<proteinExistence type="inferred from homology"/>
<organism evidence="17 18">
    <name type="scientific">Hypothenemus hampei</name>
    <name type="common">Coffee berry borer</name>
    <dbReference type="NCBI Taxonomy" id="57062"/>
    <lineage>
        <taxon>Eukaryota</taxon>
        <taxon>Metazoa</taxon>
        <taxon>Ecdysozoa</taxon>
        <taxon>Arthropoda</taxon>
        <taxon>Hexapoda</taxon>
        <taxon>Insecta</taxon>
        <taxon>Pterygota</taxon>
        <taxon>Neoptera</taxon>
        <taxon>Endopterygota</taxon>
        <taxon>Coleoptera</taxon>
        <taxon>Polyphaga</taxon>
        <taxon>Cucujiformia</taxon>
        <taxon>Curculionidae</taxon>
        <taxon>Scolytinae</taxon>
        <taxon>Hypothenemus</taxon>
    </lineage>
</organism>
<feature type="domain" description="Endonuclease/exonuclease/phosphatase" evidence="16">
    <location>
        <begin position="291"/>
        <end position="531"/>
    </location>
</feature>
<dbReference type="Gene3D" id="3.60.10.10">
    <property type="entry name" value="Endonuclease/exonuclease/phosphatase"/>
    <property type="match status" value="1"/>
</dbReference>